<dbReference type="Proteomes" id="UP000287651">
    <property type="component" value="Unassembled WGS sequence"/>
</dbReference>
<gene>
    <name evidence="2" type="ORF">B296_00043581</name>
</gene>
<organism evidence="2 3">
    <name type="scientific">Ensete ventricosum</name>
    <name type="common">Abyssinian banana</name>
    <name type="synonym">Musa ensete</name>
    <dbReference type="NCBI Taxonomy" id="4639"/>
    <lineage>
        <taxon>Eukaryota</taxon>
        <taxon>Viridiplantae</taxon>
        <taxon>Streptophyta</taxon>
        <taxon>Embryophyta</taxon>
        <taxon>Tracheophyta</taxon>
        <taxon>Spermatophyta</taxon>
        <taxon>Magnoliopsida</taxon>
        <taxon>Liliopsida</taxon>
        <taxon>Zingiberales</taxon>
        <taxon>Musaceae</taxon>
        <taxon>Ensete</taxon>
    </lineage>
</organism>
<comment type="caution">
    <text evidence="2">The sequence shown here is derived from an EMBL/GenBank/DDBJ whole genome shotgun (WGS) entry which is preliminary data.</text>
</comment>
<evidence type="ECO:0000256" key="1">
    <source>
        <dbReference type="SAM" id="MobiDB-lite"/>
    </source>
</evidence>
<evidence type="ECO:0000313" key="3">
    <source>
        <dbReference type="Proteomes" id="UP000287651"/>
    </source>
</evidence>
<dbReference type="EMBL" id="AMZH03011621">
    <property type="protein sequence ID" value="RRT52524.1"/>
    <property type="molecule type" value="Genomic_DNA"/>
</dbReference>
<dbReference type="AlphaFoldDB" id="A0A426YLC7"/>
<feature type="region of interest" description="Disordered" evidence="1">
    <location>
        <begin position="106"/>
        <end position="143"/>
    </location>
</feature>
<proteinExistence type="predicted"/>
<feature type="compositionally biased region" description="Basic residues" evidence="1">
    <location>
        <begin position="126"/>
        <end position="136"/>
    </location>
</feature>
<protein>
    <submittedName>
        <fullName evidence="2">Uncharacterized protein</fullName>
    </submittedName>
</protein>
<accession>A0A426YLC7</accession>
<sequence>MQTLPSSTVFLARQVTRLRRPSSPVDVEGGDETDFLCPAAAGRWNLSLLRKGRCAGKAQVPVVAAAEEAMPFPFAVALHLRHLISGEQGPATAFDPRPAAETLNPSRRAAEEMTDEDVFLDEHPSPRRPGKGRIARPRSFDLV</sequence>
<name>A0A426YLC7_ENSVE</name>
<reference evidence="2 3" key="1">
    <citation type="journal article" date="2014" name="Agronomy (Basel)">
        <title>A Draft Genome Sequence for Ensete ventricosum, the Drought-Tolerant Tree Against Hunger.</title>
        <authorList>
            <person name="Harrison J."/>
            <person name="Moore K.A."/>
            <person name="Paszkiewicz K."/>
            <person name="Jones T."/>
            <person name="Grant M."/>
            <person name="Ambacheew D."/>
            <person name="Muzemil S."/>
            <person name="Studholme D.J."/>
        </authorList>
    </citation>
    <scope>NUCLEOTIDE SEQUENCE [LARGE SCALE GENOMIC DNA]</scope>
</reference>
<evidence type="ECO:0000313" key="2">
    <source>
        <dbReference type="EMBL" id="RRT52524.1"/>
    </source>
</evidence>